<accession>A0A1M7C0W7</accession>
<feature type="signal peptide" evidence="1">
    <location>
        <begin position="1"/>
        <end position="21"/>
    </location>
</feature>
<sequence>MQKHWNLLCIGVFVLFLAACAPESPQHFFEQAVLNTNLVNDFDPKSFGRTLEQNTIEYPDIPSSKKKGDEAQEVVKMKILTSERALENIKKLSANDDETKAIKENSIALFEMVIPVYKNEYMQYAKLCDTKGSAEEKAAILTKIEQNYAPKVYQQLDALYQKGKVYAEKNDIEVNWGR</sequence>
<evidence type="ECO:0000313" key="2">
    <source>
        <dbReference type="EMBL" id="SHL60786.1"/>
    </source>
</evidence>
<evidence type="ECO:0000313" key="3">
    <source>
        <dbReference type="Proteomes" id="UP000184420"/>
    </source>
</evidence>
<keyword evidence="1" id="KW-0732">Signal</keyword>
<dbReference type="AlphaFoldDB" id="A0A1M7C0W7"/>
<proteinExistence type="predicted"/>
<evidence type="ECO:0000256" key="1">
    <source>
        <dbReference type="SAM" id="SignalP"/>
    </source>
</evidence>
<dbReference type="EMBL" id="FRBL01000004">
    <property type="protein sequence ID" value="SHL60786.1"/>
    <property type="molecule type" value="Genomic_DNA"/>
</dbReference>
<reference evidence="2 3" key="1">
    <citation type="submission" date="2016-11" db="EMBL/GenBank/DDBJ databases">
        <authorList>
            <person name="Jaros S."/>
            <person name="Januszkiewicz K."/>
            <person name="Wedrychowicz H."/>
        </authorList>
    </citation>
    <scope>NUCLEOTIDE SEQUENCE [LARGE SCALE GENOMIC DNA]</scope>
    <source>
        <strain evidence="2 3">DSM 27406</strain>
    </source>
</reference>
<dbReference type="OrthoDB" id="1191109at2"/>
<dbReference type="STRING" id="1419482.SAMN05444266_104149"/>
<gene>
    <name evidence="2" type="ORF">SAMN05444266_104149</name>
</gene>
<dbReference type="RefSeq" id="WP_073080741.1">
    <property type="nucleotide sequence ID" value="NZ_FRBL01000004.1"/>
</dbReference>
<evidence type="ECO:0008006" key="4">
    <source>
        <dbReference type="Google" id="ProtNLM"/>
    </source>
</evidence>
<organism evidence="2 3">
    <name type="scientific">Chitinophaga jiangningensis</name>
    <dbReference type="NCBI Taxonomy" id="1419482"/>
    <lineage>
        <taxon>Bacteria</taxon>
        <taxon>Pseudomonadati</taxon>
        <taxon>Bacteroidota</taxon>
        <taxon>Chitinophagia</taxon>
        <taxon>Chitinophagales</taxon>
        <taxon>Chitinophagaceae</taxon>
        <taxon>Chitinophaga</taxon>
    </lineage>
</organism>
<feature type="chain" id="PRO_5012658209" description="Lipoprotein" evidence="1">
    <location>
        <begin position="22"/>
        <end position="178"/>
    </location>
</feature>
<keyword evidence="3" id="KW-1185">Reference proteome</keyword>
<dbReference type="Proteomes" id="UP000184420">
    <property type="component" value="Unassembled WGS sequence"/>
</dbReference>
<dbReference type="PROSITE" id="PS51257">
    <property type="entry name" value="PROKAR_LIPOPROTEIN"/>
    <property type="match status" value="1"/>
</dbReference>
<protein>
    <recommendedName>
        <fullName evidence="4">Lipoprotein</fullName>
    </recommendedName>
</protein>
<name>A0A1M7C0W7_9BACT</name>